<name>A0AAN9EVM6_CROPI</name>
<dbReference type="InterPro" id="IPR044730">
    <property type="entry name" value="RNase_H-like_dom_plant"/>
</dbReference>
<dbReference type="Gene3D" id="3.30.420.10">
    <property type="entry name" value="Ribonuclease H-like superfamily/Ribonuclease H"/>
    <property type="match status" value="1"/>
</dbReference>
<dbReference type="CDD" id="cd06222">
    <property type="entry name" value="RNase_H_like"/>
    <property type="match status" value="1"/>
</dbReference>
<dbReference type="GO" id="GO:0003676">
    <property type="term" value="F:nucleic acid binding"/>
    <property type="evidence" value="ECO:0007669"/>
    <property type="project" value="InterPro"/>
</dbReference>
<evidence type="ECO:0000313" key="3">
    <source>
        <dbReference type="Proteomes" id="UP001372338"/>
    </source>
</evidence>
<dbReference type="InterPro" id="IPR002156">
    <property type="entry name" value="RNaseH_domain"/>
</dbReference>
<dbReference type="InterPro" id="IPR053151">
    <property type="entry name" value="RNase_H-like"/>
</dbReference>
<protein>
    <recommendedName>
        <fullName evidence="1">RNase H type-1 domain-containing protein</fullName>
    </recommendedName>
</protein>
<dbReference type="Pfam" id="PF13456">
    <property type="entry name" value="RVT_3"/>
    <property type="match status" value="1"/>
</dbReference>
<dbReference type="InterPro" id="IPR012337">
    <property type="entry name" value="RNaseH-like_sf"/>
</dbReference>
<accession>A0AAN9EVM6</accession>
<sequence>MPYGSVASAGFGGSGDALLAELLAIRHGLLLVWELDIKFLICQSDFNEAIRFVNLSSVPPFHAYGAILGDISYLLSRDWMVQMQHSLREDNYVVDGLAKWGSSHIDLDVVWKSPPNYLDLALLADNSGVVHLR</sequence>
<comment type="caution">
    <text evidence="2">The sequence shown here is derived from an EMBL/GenBank/DDBJ whole genome shotgun (WGS) entry which is preliminary data.</text>
</comment>
<keyword evidence="3" id="KW-1185">Reference proteome</keyword>
<dbReference type="SUPFAM" id="SSF53098">
    <property type="entry name" value="Ribonuclease H-like"/>
    <property type="match status" value="1"/>
</dbReference>
<dbReference type="AlphaFoldDB" id="A0AAN9EVM6"/>
<dbReference type="Proteomes" id="UP001372338">
    <property type="component" value="Unassembled WGS sequence"/>
</dbReference>
<dbReference type="PANTHER" id="PTHR47723">
    <property type="entry name" value="OS05G0353850 PROTEIN"/>
    <property type="match status" value="1"/>
</dbReference>
<gene>
    <name evidence="2" type="ORF">RIF29_27060</name>
</gene>
<organism evidence="2 3">
    <name type="scientific">Crotalaria pallida</name>
    <name type="common">Smooth rattlebox</name>
    <name type="synonym">Crotalaria striata</name>
    <dbReference type="NCBI Taxonomy" id="3830"/>
    <lineage>
        <taxon>Eukaryota</taxon>
        <taxon>Viridiplantae</taxon>
        <taxon>Streptophyta</taxon>
        <taxon>Embryophyta</taxon>
        <taxon>Tracheophyta</taxon>
        <taxon>Spermatophyta</taxon>
        <taxon>Magnoliopsida</taxon>
        <taxon>eudicotyledons</taxon>
        <taxon>Gunneridae</taxon>
        <taxon>Pentapetalae</taxon>
        <taxon>rosids</taxon>
        <taxon>fabids</taxon>
        <taxon>Fabales</taxon>
        <taxon>Fabaceae</taxon>
        <taxon>Papilionoideae</taxon>
        <taxon>50 kb inversion clade</taxon>
        <taxon>genistoids sensu lato</taxon>
        <taxon>core genistoids</taxon>
        <taxon>Crotalarieae</taxon>
        <taxon>Crotalaria</taxon>
    </lineage>
</organism>
<evidence type="ECO:0000313" key="2">
    <source>
        <dbReference type="EMBL" id="KAK7260763.1"/>
    </source>
</evidence>
<dbReference type="InterPro" id="IPR036397">
    <property type="entry name" value="RNaseH_sf"/>
</dbReference>
<reference evidence="2 3" key="1">
    <citation type="submission" date="2024-01" db="EMBL/GenBank/DDBJ databases">
        <title>The genomes of 5 underutilized Papilionoideae crops provide insights into root nodulation and disease resistanc.</title>
        <authorList>
            <person name="Yuan L."/>
        </authorList>
    </citation>
    <scope>NUCLEOTIDE SEQUENCE [LARGE SCALE GENOMIC DNA]</scope>
    <source>
        <strain evidence="2">ZHUSHIDOU_FW_LH</strain>
        <tissue evidence="2">Leaf</tissue>
    </source>
</reference>
<dbReference type="PANTHER" id="PTHR47723:SF19">
    <property type="entry name" value="POLYNUCLEOTIDYL TRANSFERASE, RIBONUCLEASE H-LIKE SUPERFAMILY PROTEIN"/>
    <property type="match status" value="1"/>
</dbReference>
<evidence type="ECO:0000259" key="1">
    <source>
        <dbReference type="Pfam" id="PF13456"/>
    </source>
</evidence>
<dbReference type="GO" id="GO:0004523">
    <property type="term" value="F:RNA-DNA hybrid ribonuclease activity"/>
    <property type="evidence" value="ECO:0007669"/>
    <property type="project" value="InterPro"/>
</dbReference>
<feature type="domain" description="RNase H type-1" evidence="1">
    <location>
        <begin position="9"/>
        <end position="100"/>
    </location>
</feature>
<proteinExistence type="predicted"/>
<dbReference type="EMBL" id="JAYWIO010000005">
    <property type="protein sequence ID" value="KAK7260763.1"/>
    <property type="molecule type" value="Genomic_DNA"/>
</dbReference>